<dbReference type="PANTHER" id="PTHR39209:SF2">
    <property type="entry name" value="CYTOPLASMIC PROTEIN"/>
    <property type="match status" value="1"/>
</dbReference>
<gene>
    <name evidence="2" type="ORF">SAMN05216537_1237</name>
</gene>
<accession>A0A1H5X6Q2</accession>
<dbReference type="EMBL" id="FNUL01000023">
    <property type="protein sequence ID" value="SEG07434.1"/>
    <property type="molecule type" value="Genomic_DNA"/>
</dbReference>
<name>A0A1H5X6Q2_9FIRM</name>
<dbReference type="Pfam" id="PF03483">
    <property type="entry name" value="B3_4"/>
    <property type="match status" value="1"/>
</dbReference>
<evidence type="ECO:0000259" key="1">
    <source>
        <dbReference type="SMART" id="SM00873"/>
    </source>
</evidence>
<dbReference type="InterPro" id="IPR020825">
    <property type="entry name" value="Phe-tRNA_synthase-like_B3/B4"/>
</dbReference>
<dbReference type="GO" id="GO:0004826">
    <property type="term" value="F:phenylalanine-tRNA ligase activity"/>
    <property type="evidence" value="ECO:0007669"/>
    <property type="project" value="InterPro"/>
</dbReference>
<keyword evidence="3" id="KW-1185">Reference proteome</keyword>
<organism evidence="2 3">
    <name type="scientific">Lachnospira multipara</name>
    <dbReference type="NCBI Taxonomy" id="28051"/>
    <lineage>
        <taxon>Bacteria</taxon>
        <taxon>Bacillati</taxon>
        <taxon>Bacillota</taxon>
        <taxon>Clostridia</taxon>
        <taxon>Lachnospirales</taxon>
        <taxon>Lachnospiraceae</taxon>
        <taxon>Lachnospira</taxon>
    </lineage>
</organism>
<dbReference type="PANTHER" id="PTHR39209">
    <property type="match status" value="1"/>
</dbReference>
<evidence type="ECO:0000313" key="2">
    <source>
        <dbReference type="EMBL" id="SEG07434.1"/>
    </source>
</evidence>
<dbReference type="InterPro" id="IPR005146">
    <property type="entry name" value="B3/B4_tRNA-bd"/>
</dbReference>
<sequence>MKFYVEKAVLDSGVKIVFPVIKGVDNSKDSKEWQKLRQEKIEELLKKYENLDVHQDPILEGFNIIHDKVGVKRRKNIPASENLIKLLKKNKDLFYINKLVDIYNIISLESKLALGAHDIDHVDGNVTLRFTDGTEKYQPLGQSEAGLSAPHEYSYCDDSNEVLCRCEIRQVSKTAVNEDTKNVFYIVQGNEATDDDYLIEVANKIIDITTKYCGGEGEVVIPKVI</sequence>
<protein>
    <submittedName>
        <fullName evidence="2">B3/B4 domain-containing protein (DNA/RNA-binding domain of Phe-tRNA-synthetase)</fullName>
    </submittedName>
</protein>
<dbReference type="RefSeq" id="WP_103953537.1">
    <property type="nucleotide sequence ID" value="NZ_FNUL01000023.1"/>
</dbReference>
<dbReference type="SUPFAM" id="SSF56037">
    <property type="entry name" value="PheT/TilS domain"/>
    <property type="match status" value="1"/>
</dbReference>
<reference evidence="2 3" key="1">
    <citation type="submission" date="2016-10" db="EMBL/GenBank/DDBJ databases">
        <authorList>
            <person name="de Groot N.N."/>
        </authorList>
    </citation>
    <scope>NUCLEOTIDE SEQUENCE [LARGE SCALE GENOMIC DNA]</scope>
    <source>
        <strain evidence="2 3">D15d</strain>
    </source>
</reference>
<dbReference type="Gene3D" id="3.50.40.10">
    <property type="entry name" value="Phenylalanyl-trna Synthetase, Chain B, domain 3"/>
    <property type="match status" value="1"/>
</dbReference>
<dbReference type="AlphaFoldDB" id="A0A1H5X6Q2"/>
<dbReference type="SMART" id="SM00873">
    <property type="entry name" value="B3_4"/>
    <property type="match status" value="1"/>
</dbReference>
<evidence type="ECO:0000313" key="3">
    <source>
        <dbReference type="Proteomes" id="UP000236726"/>
    </source>
</evidence>
<dbReference type="GO" id="GO:0003723">
    <property type="term" value="F:RNA binding"/>
    <property type="evidence" value="ECO:0007669"/>
    <property type="project" value="InterPro"/>
</dbReference>
<dbReference type="Proteomes" id="UP000236726">
    <property type="component" value="Unassembled WGS sequence"/>
</dbReference>
<feature type="domain" description="B3/B4 tRNA-binding" evidence="1">
    <location>
        <begin position="65"/>
        <end position="214"/>
    </location>
</feature>
<proteinExistence type="predicted"/>